<evidence type="ECO:0000256" key="1">
    <source>
        <dbReference type="SAM" id="MobiDB-lite"/>
    </source>
</evidence>
<accession>A0A9Q3F2S0</accession>
<feature type="compositionally biased region" description="Basic and acidic residues" evidence="1">
    <location>
        <begin position="109"/>
        <end position="118"/>
    </location>
</feature>
<dbReference type="Proteomes" id="UP000765509">
    <property type="component" value="Unassembled WGS sequence"/>
</dbReference>
<dbReference type="AlphaFoldDB" id="A0A9Q3F2S0"/>
<comment type="caution">
    <text evidence="2">The sequence shown here is derived from an EMBL/GenBank/DDBJ whole genome shotgun (WGS) entry which is preliminary data.</text>
</comment>
<gene>
    <name evidence="2" type="ORF">O181_069310</name>
</gene>
<reference evidence="2" key="1">
    <citation type="submission" date="2021-03" db="EMBL/GenBank/DDBJ databases">
        <title>Draft genome sequence of rust myrtle Austropuccinia psidii MF-1, a brazilian biotype.</title>
        <authorList>
            <person name="Quecine M.C."/>
            <person name="Pachon D.M.R."/>
            <person name="Bonatelli M.L."/>
            <person name="Correr F.H."/>
            <person name="Franceschini L.M."/>
            <person name="Leite T.F."/>
            <person name="Margarido G.R.A."/>
            <person name="Almeida C.A."/>
            <person name="Ferrarezi J.A."/>
            <person name="Labate C.A."/>
        </authorList>
    </citation>
    <scope>NUCLEOTIDE SEQUENCE</scope>
    <source>
        <strain evidence="2">MF-1</strain>
    </source>
</reference>
<name>A0A9Q3F2S0_9BASI</name>
<sequence length="118" mass="13475">MDNWGECKPPSISTGTEALVYNYGSRNTKKRSENEYKSKAKSISLPEREVIQHQEILNNNTSIPGEFIDNVDKKGEKVIIPTIYSSPRPSELKKEEEVVIPKSKTPQKKTFDKIKNHD</sequence>
<keyword evidence="3" id="KW-1185">Reference proteome</keyword>
<evidence type="ECO:0000313" key="2">
    <source>
        <dbReference type="EMBL" id="MBW0529595.1"/>
    </source>
</evidence>
<protein>
    <submittedName>
        <fullName evidence="2">Uncharacterized protein</fullName>
    </submittedName>
</protein>
<evidence type="ECO:0000313" key="3">
    <source>
        <dbReference type="Proteomes" id="UP000765509"/>
    </source>
</evidence>
<organism evidence="2 3">
    <name type="scientific">Austropuccinia psidii MF-1</name>
    <dbReference type="NCBI Taxonomy" id="1389203"/>
    <lineage>
        <taxon>Eukaryota</taxon>
        <taxon>Fungi</taxon>
        <taxon>Dikarya</taxon>
        <taxon>Basidiomycota</taxon>
        <taxon>Pucciniomycotina</taxon>
        <taxon>Pucciniomycetes</taxon>
        <taxon>Pucciniales</taxon>
        <taxon>Sphaerophragmiaceae</taxon>
        <taxon>Austropuccinia</taxon>
    </lineage>
</organism>
<proteinExistence type="predicted"/>
<dbReference type="EMBL" id="AVOT02035296">
    <property type="protein sequence ID" value="MBW0529595.1"/>
    <property type="molecule type" value="Genomic_DNA"/>
</dbReference>
<feature type="region of interest" description="Disordered" evidence="1">
    <location>
        <begin position="94"/>
        <end position="118"/>
    </location>
</feature>